<evidence type="ECO:0000313" key="3">
    <source>
        <dbReference type="Proteomes" id="UP000603640"/>
    </source>
</evidence>
<sequence>MKKLLSILLILICLDSFGQGSQAFEFNRIYSYALQEDVQKILSVLDTIPDQSLTEEQKDIKGRYLQRFRNQNESMDCNTDDPMLRSLLKLYQIYWRNALLDKQQLKKYDEQLKDSIATFLIAHNYKSDTLTRPEIAASFGQHLKRYLANSGYFSATGKTGNLFDLFVWSKEDTVTYNVKLPETEVKTTVVFLENPVTMGWEEYATFGKYYPGGWATKEQLYSVDKAYDKNSENFKVSYLAHEAQHFADYKTYPNLTGVDLEYRAKLTELILAEETLHKLLTTFISNASSEGRNSHAFANYAVIRDLSKAIYKQDFVSDVQQWKQVEPDKIRKKSKRLLKQHSKSLKKAGADTVTEFIF</sequence>
<evidence type="ECO:0000256" key="1">
    <source>
        <dbReference type="SAM" id="SignalP"/>
    </source>
</evidence>
<dbReference type="Proteomes" id="UP000603640">
    <property type="component" value="Unassembled WGS sequence"/>
</dbReference>
<proteinExistence type="predicted"/>
<dbReference type="RefSeq" id="WP_187068188.1">
    <property type="nucleotide sequence ID" value="NZ_JACRVF010000004.1"/>
</dbReference>
<protein>
    <recommendedName>
        <fullName evidence="4">DUF4932 domain-containing protein</fullName>
    </recommendedName>
</protein>
<name>A0A923NA58_9BACT</name>
<keyword evidence="1" id="KW-0732">Signal</keyword>
<feature type="signal peptide" evidence="1">
    <location>
        <begin position="1"/>
        <end position="23"/>
    </location>
</feature>
<dbReference type="AlphaFoldDB" id="A0A923NA58"/>
<gene>
    <name evidence="2" type="ORF">H8S84_15085</name>
</gene>
<evidence type="ECO:0000313" key="2">
    <source>
        <dbReference type="EMBL" id="MBC5994171.1"/>
    </source>
</evidence>
<comment type="caution">
    <text evidence="2">The sequence shown here is derived from an EMBL/GenBank/DDBJ whole genome shotgun (WGS) entry which is preliminary data.</text>
</comment>
<evidence type="ECO:0008006" key="4">
    <source>
        <dbReference type="Google" id="ProtNLM"/>
    </source>
</evidence>
<organism evidence="2 3">
    <name type="scientific">Pontibacter cellulosilyticus</name>
    <dbReference type="NCBI Taxonomy" id="1720253"/>
    <lineage>
        <taxon>Bacteria</taxon>
        <taxon>Pseudomonadati</taxon>
        <taxon>Bacteroidota</taxon>
        <taxon>Cytophagia</taxon>
        <taxon>Cytophagales</taxon>
        <taxon>Hymenobacteraceae</taxon>
        <taxon>Pontibacter</taxon>
    </lineage>
</organism>
<feature type="chain" id="PRO_5037410452" description="DUF4932 domain-containing protein" evidence="1">
    <location>
        <begin position="24"/>
        <end position="358"/>
    </location>
</feature>
<dbReference type="EMBL" id="JACRVF010000004">
    <property type="protein sequence ID" value="MBC5994171.1"/>
    <property type="molecule type" value="Genomic_DNA"/>
</dbReference>
<reference evidence="2" key="1">
    <citation type="submission" date="2020-08" db="EMBL/GenBank/DDBJ databases">
        <title>Pontibacter sp. SD6 16S ribosomal RNA gene Genome sequencing and assembly.</title>
        <authorList>
            <person name="Kang M."/>
        </authorList>
    </citation>
    <scope>NUCLEOTIDE SEQUENCE</scope>
    <source>
        <strain evidence="2">SD6</strain>
    </source>
</reference>
<keyword evidence="3" id="KW-1185">Reference proteome</keyword>
<accession>A0A923NA58</accession>